<dbReference type="Proteomes" id="UP000075243">
    <property type="component" value="Chromosome 4"/>
</dbReference>
<dbReference type="EMBL" id="CM003606">
    <property type="protein sequence ID" value="KYP68696.1"/>
    <property type="molecule type" value="Genomic_DNA"/>
</dbReference>
<dbReference type="Gramene" id="C.cajan_21694.t">
    <property type="protein sequence ID" value="C.cajan_21694.t.cds1"/>
    <property type="gene ID" value="C.cajan_21694"/>
</dbReference>
<protein>
    <submittedName>
        <fullName evidence="1">Uncharacterized protein</fullName>
    </submittedName>
</protein>
<evidence type="ECO:0000313" key="1">
    <source>
        <dbReference type="EMBL" id="KYP68696.1"/>
    </source>
</evidence>
<evidence type="ECO:0000313" key="2">
    <source>
        <dbReference type="Proteomes" id="UP000075243"/>
    </source>
</evidence>
<sequence length="80" mass="8731">MLPLRAGTITRAACFVPRNTPTRLMFITASNSDFVLSRMLALIGPLMPALFTMMSSLPCSETAAFTAFSTSFSFVTSQWT</sequence>
<gene>
    <name evidence="1" type="ORF">KK1_022335</name>
</gene>
<reference evidence="1 2" key="1">
    <citation type="journal article" date="2012" name="Nat. Biotechnol.">
        <title>Draft genome sequence of pigeonpea (Cajanus cajan), an orphan legume crop of resource-poor farmers.</title>
        <authorList>
            <person name="Varshney R.K."/>
            <person name="Chen W."/>
            <person name="Li Y."/>
            <person name="Bharti A.K."/>
            <person name="Saxena R.K."/>
            <person name="Schlueter J.A."/>
            <person name="Donoghue M.T."/>
            <person name="Azam S."/>
            <person name="Fan G."/>
            <person name="Whaley A.M."/>
            <person name="Farmer A.D."/>
            <person name="Sheridan J."/>
            <person name="Iwata A."/>
            <person name="Tuteja R."/>
            <person name="Penmetsa R.V."/>
            <person name="Wu W."/>
            <person name="Upadhyaya H.D."/>
            <person name="Yang S.P."/>
            <person name="Shah T."/>
            <person name="Saxena K.B."/>
            <person name="Michael T."/>
            <person name="McCombie W.R."/>
            <person name="Yang B."/>
            <person name="Zhang G."/>
            <person name="Yang H."/>
            <person name="Wang J."/>
            <person name="Spillane C."/>
            <person name="Cook D.R."/>
            <person name="May G.D."/>
            <person name="Xu X."/>
            <person name="Jackson S.A."/>
        </authorList>
    </citation>
    <scope>NUCLEOTIDE SEQUENCE [LARGE SCALE GENOMIC DNA]</scope>
    <source>
        <strain evidence="2">cv. Asha</strain>
    </source>
</reference>
<name>A0A151TNY2_CAJCA</name>
<proteinExistence type="predicted"/>
<organism evidence="1 2">
    <name type="scientific">Cajanus cajan</name>
    <name type="common">Pigeon pea</name>
    <name type="synonym">Cajanus indicus</name>
    <dbReference type="NCBI Taxonomy" id="3821"/>
    <lineage>
        <taxon>Eukaryota</taxon>
        <taxon>Viridiplantae</taxon>
        <taxon>Streptophyta</taxon>
        <taxon>Embryophyta</taxon>
        <taxon>Tracheophyta</taxon>
        <taxon>Spermatophyta</taxon>
        <taxon>Magnoliopsida</taxon>
        <taxon>eudicotyledons</taxon>
        <taxon>Gunneridae</taxon>
        <taxon>Pentapetalae</taxon>
        <taxon>rosids</taxon>
        <taxon>fabids</taxon>
        <taxon>Fabales</taxon>
        <taxon>Fabaceae</taxon>
        <taxon>Papilionoideae</taxon>
        <taxon>50 kb inversion clade</taxon>
        <taxon>NPAAA clade</taxon>
        <taxon>indigoferoid/millettioid clade</taxon>
        <taxon>Phaseoleae</taxon>
        <taxon>Cajanus</taxon>
    </lineage>
</organism>
<keyword evidence="2" id="KW-1185">Reference proteome</keyword>
<dbReference type="AlphaFoldDB" id="A0A151TNY2"/>
<accession>A0A151TNY2</accession>